<feature type="domain" description="HD" evidence="7">
    <location>
        <begin position="30"/>
        <end position="146"/>
    </location>
</feature>
<keyword evidence="5" id="KW-0408">Iron</keyword>
<dbReference type="RefSeq" id="WP_159428901.1">
    <property type="nucleotide sequence ID" value="NZ_FOEN01000010.1"/>
</dbReference>
<evidence type="ECO:0000256" key="4">
    <source>
        <dbReference type="ARBA" id="ARBA00022801"/>
    </source>
</evidence>
<reference evidence="8 9" key="1">
    <citation type="submission" date="2016-10" db="EMBL/GenBank/DDBJ databases">
        <authorList>
            <person name="de Groot N.N."/>
        </authorList>
    </citation>
    <scope>NUCLEOTIDE SEQUENCE [LARGE SCALE GENOMIC DNA]</scope>
    <source>
        <strain evidence="8 9">DSM 15695</strain>
    </source>
</reference>
<protein>
    <recommendedName>
        <fullName evidence="1">bis(5'-nucleosyl)-tetraphosphatase (symmetrical)</fullName>
        <ecNumber evidence="1">3.6.1.41</ecNumber>
    </recommendedName>
</protein>
<dbReference type="STRING" id="89093.SAMN04488558_11064"/>
<accession>A0A1H9FXS6</accession>
<dbReference type="CDD" id="cd00077">
    <property type="entry name" value="HDc"/>
    <property type="match status" value="1"/>
</dbReference>
<comment type="catalytic activity">
    <reaction evidence="6">
        <text>P(1),P(4)-bis(5'-adenosyl) tetraphosphate + H2O = 2 ADP + 2 H(+)</text>
        <dbReference type="Rhea" id="RHEA:24252"/>
        <dbReference type="ChEBI" id="CHEBI:15377"/>
        <dbReference type="ChEBI" id="CHEBI:15378"/>
        <dbReference type="ChEBI" id="CHEBI:58141"/>
        <dbReference type="ChEBI" id="CHEBI:456216"/>
        <dbReference type="EC" id="3.6.1.41"/>
    </reaction>
</comment>
<dbReference type="InterPro" id="IPR006675">
    <property type="entry name" value="HDIG_dom"/>
</dbReference>
<dbReference type="NCBIfam" id="TIGR00488">
    <property type="entry name" value="bis(5'-nucleosyl)-tetraphosphatase (symmetrical) YqeK"/>
    <property type="match status" value="1"/>
</dbReference>
<dbReference type="SMART" id="SM00471">
    <property type="entry name" value="HDc"/>
    <property type="match status" value="1"/>
</dbReference>
<evidence type="ECO:0000256" key="6">
    <source>
        <dbReference type="ARBA" id="ARBA00049417"/>
    </source>
</evidence>
<dbReference type="InterPro" id="IPR003607">
    <property type="entry name" value="HD/PDEase_dom"/>
</dbReference>
<name>A0A1H9FXS6_9LACT</name>
<organism evidence="8 9">
    <name type="scientific">Ignavigranum ruoffiae</name>
    <dbReference type="NCBI Taxonomy" id="89093"/>
    <lineage>
        <taxon>Bacteria</taxon>
        <taxon>Bacillati</taxon>
        <taxon>Bacillota</taxon>
        <taxon>Bacilli</taxon>
        <taxon>Lactobacillales</taxon>
        <taxon>Aerococcaceae</taxon>
        <taxon>Ignavigranum</taxon>
    </lineage>
</organism>
<gene>
    <name evidence="8" type="ORF">SAMN04488558_11064</name>
</gene>
<keyword evidence="3" id="KW-0547">Nucleotide-binding</keyword>
<sequence length="200" mass="23157">MIEITYSDNYVTIKRSELMEKLQTMVSAKRYQHILRVEQQALEMVDQLGLNLDLEKVSIAALFHDFAKDMDDQAMLKYAQSYWPEVDLSGENGNIWHGFAAAEIAREEYGVKDQSILNAIAAHTIGAYYMDTLALLIAVADYIEPQRDFPQVEEARQLAKEDLTATFILKLAESLRRLLKDRQPLFEESVRIYNYWLTKK</sequence>
<dbReference type="PANTHER" id="PTHR35795">
    <property type="entry name" value="SLR1885 PROTEIN"/>
    <property type="match status" value="1"/>
</dbReference>
<dbReference type="EMBL" id="FOEN01000010">
    <property type="protein sequence ID" value="SEQ42701.1"/>
    <property type="molecule type" value="Genomic_DNA"/>
</dbReference>
<dbReference type="Gene3D" id="1.10.3210.10">
    <property type="entry name" value="Hypothetical protein af1432"/>
    <property type="match status" value="1"/>
</dbReference>
<dbReference type="AlphaFoldDB" id="A0A1H9FXS6"/>
<evidence type="ECO:0000313" key="8">
    <source>
        <dbReference type="EMBL" id="SEQ42701.1"/>
    </source>
</evidence>
<evidence type="ECO:0000313" key="9">
    <source>
        <dbReference type="Proteomes" id="UP000198833"/>
    </source>
</evidence>
<evidence type="ECO:0000256" key="3">
    <source>
        <dbReference type="ARBA" id="ARBA00022741"/>
    </source>
</evidence>
<evidence type="ECO:0000256" key="1">
    <source>
        <dbReference type="ARBA" id="ARBA00012506"/>
    </source>
</evidence>
<dbReference type="SUPFAM" id="SSF109604">
    <property type="entry name" value="HD-domain/PDEase-like"/>
    <property type="match status" value="1"/>
</dbReference>
<keyword evidence="4 8" id="KW-0378">Hydrolase</keyword>
<dbReference type="GO" id="GO:0000166">
    <property type="term" value="F:nucleotide binding"/>
    <property type="evidence" value="ECO:0007669"/>
    <property type="project" value="UniProtKB-KW"/>
</dbReference>
<dbReference type="InterPro" id="IPR051094">
    <property type="entry name" value="Diverse_Catalytic_Enzymes"/>
</dbReference>
<dbReference type="InterPro" id="IPR005249">
    <property type="entry name" value="YqeK"/>
</dbReference>
<evidence type="ECO:0000256" key="5">
    <source>
        <dbReference type="ARBA" id="ARBA00023004"/>
    </source>
</evidence>
<dbReference type="Proteomes" id="UP000198833">
    <property type="component" value="Unassembled WGS sequence"/>
</dbReference>
<dbReference type="Pfam" id="PF01966">
    <property type="entry name" value="HD"/>
    <property type="match status" value="1"/>
</dbReference>
<dbReference type="GO" id="GO:0046872">
    <property type="term" value="F:metal ion binding"/>
    <property type="evidence" value="ECO:0007669"/>
    <property type="project" value="UniProtKB-KW"/>
</dbReference>
<evidence type="ECO:0000256" key="2">
    <source>
        <dbReference type="ARBA" id="ARBA00022723"/>
    </source>
</evidence>
<dbReference type="NCBIfam" id="TIGR00277">
    <property type="entry name" value="HDIG"/>
    <property type="match status" value="1"/>
</dbReference>
<proteinExistence type="predicted"/>
<keyword evidence="9" id="KW-1185">Reference proteome</keyword>
<dbReference type="InterPro" id="IPR006674">
    <property type="entry name" value="HD_domain"/>
</dbReference>
<dbReference type="PANTHER" id="PTHR35795:SF1">
    <property type="entry name" value="BIS(5'-NUCLEOSYL)-TETRAPHOSPHATASE, SYMMETRICAL"/>
    <property type="match status" value="1"/>
</dbReference>
<dbReference type="EC" id="3.6.1.41" evidence="1"/>
<dbReference type="OrthoDB" id="9782134at2"/>
<evidence type="ECO:0000259" key="7">
    <source>
        <dbReference type="PROSITE" id="PS51831"/>
    </source>
</evidence>
<dbReference type="GO" id="GO:0008803">
    <property type="term" value="F:bis(5'-nucleosyl)-tetraphosphatase (symmetrical) activity"/>
    <property type="evidence" value="ECO:0007669"/>
    <property type="project" value="UniProtKB-EC"/>
</dbReference>
<keyword evidence="2" id="KW-0479">Metal-binding</keyword>
<dbReference type="PROSITE" id="PS51831">
    <property type="entry name" value="HD"/>
    <property type="match status" value="1"/>
</dbReference>